<dbReference type="OrthoDB" id="9996331at2759"/>
<dbReference type="SUPFAM" id="SSF46689">
    <property type="entry name" value="Homeodomain-like"/>
    <property type="match status" value="1"/>
</dbReference>
<name>A0A8S2Z1A6_9BILA</name>
<evidence type="ECO:0000313" key="3">
    <source>
        <dbReference type="Proteomes" id="UP000681722"/>
    </source>
</evidence>
<dbReference type="EMBL" id="CAJOBC010126819">
    <property type="protein sequence ID" value="CAF4598075.1"/>
    <property type="molecule type" value="Genomic_DNA"/>
</dbReference>
<dbReference type="AlphaFoldDB" id="A0A8S2Z1A6"/>
<reference evidence="2" key="1">
    <citation type="submission" date="2021-02" db="EMBL/GenBank/DDBJ databases">
        <authorList>
            <person name="Nowell W R."/>
        </authorList>
    </citation>
    <scope>NUCLEOTIDE SEQUENCE</scope>
</reference>
<dbReference type="GO" id="GO:0003677">
    <property type="term" value="F:DNA binding"/>
    <property type="evidence" value="ECO:0007669"/>
    <property type="project" value="InterPro"/>
</dbReference>
<dbReference type="InterPro" id="IPR036397">
    <property type="entry name" value="RNaseH_sf"/>
</dbReference>
<comment type="caution">
    <text evidence="2">The sequence shown here is derived from an EMBL/GenBank/DDBJ whole genome shotgun (WGS) entry which is preliminary data.</text>
</comment>
<protein>
    <recommendedName>
        <fullName evidence="1">Transposase Tc1-like domain-containing protein</fullName>
    </recommendedName>
</protein>
<dbReference type="GO" id="GO:0006313">
    <property type="term" value="P:DNA transposition"/>
    <property type="evidence" value="ECO:0007669"/>
    <property type="project" value="InterPro"/>
</dbReference>
<dbReference type="Proteomes" id="UP000681722">
    <property type="component" value="Unassembled WGS sequence"/>
</dbReference>
<organism evidence="2 3">
    <name type="scientific">Didymodactylos carnosus</name>
    <dbReference type="NCBI Taxonomy" id="1234261"/>
    <lineage>
        <taxon>Eukaryota</taxon>
        <taxon>Metazoa</taxon>
        <taxon>Spiralia</taxon>
        <taxon>Gnathifera</taxon>
        <taxon>Rotifera</taxon>
        <taxon>Eurotatoria</taxon>
        <taxon>Bdelloidea</taxon>
        <taxon>Philodinida</taxon>
        <taxon>Philodinidae</taxon>
        <taxon>Didymodactylos</taxon>
    </lineage>
</organism>
<feature type="non-terminal residue" evidence="2">
    <location>
        <position position="1"/>
    </location>
</feature>
<evidence type="ECO:0000259" key="1">
    <source>
        <dbReference type="Pfam" id="PF01498"/>
    </source>
</evidence>
<dbReference type="InterPro" id="IPR009057">
    <property type="entry name" value="Homeodomain-like_sf"/>
</dbReference>
<feature type="domain" description="Transposase Tc1-like" evidence="1">
    <location>
        <begin position="76"/>
        <end position="143"/>
    </location>
</feature>
<evidence type="ECO:0000313" key="2">
    <source>
        <dbReference type="EMBL" id="CAF4598075.1"/>
    </source>
</evidence>
<sequence length="163" mass="19740">HDLLTMSSHLSVGDRWRIMSLRFDQNMTPGGIASSMNCTIRTVFNILRLYHETNNVTEGKGRDRNLLNQSDIRILRQLFYRYPVETAFNIRNRFFQRTNIFLTYRTIRNYRRRLGFHPVHARQQPMLNEQHAQQRLLFCRQYTQYDYRRIIFTDEKAFEVDAS</sequence>
<accession>A0A8S2Z1A6</accession>
<dbReference type="GO" id="GO:0015074">
    <property type="term" value="P:DNA integration"/>
    <property type="evidence" value="ECO:0007669"/>
    <property type="project" value="InterPro"/>
</dbReference>
<feature type="non-terminal residue" evidence="2">
    <location>
        <position position="163"/>
    </location>
</feature>
<gene>
    <name evidence="2" type="ORF">SRO942_LOCUS48761</name>
</gene>
<dbReference type="InterPro" id="IPR002492">
    <property type="entry name" value="Transposase_Tc1-like"/>
</dbReference>
<dbReference type="Pfam" id="PF01498">
    <property type="entry name" value="HTH_Tnp_Tc3_2"/>
    <property type="match status" value="1"/>
</dbReference>
<dbReference type="Gene3D" id="3.30.420.10">
    <property type="entry name" value="Ribonuclease H-like superfamily/Ribonuclease H"/>
    <property type="match status" value="1"/>
</dbReference>
<proteinExistence type="predicted"/>